<evidence type="ECO:0000256" key="3">
    <source>
        <dbReference type="ARBA" id="ARBA00006263"/>
    </source>
</evidence>
<comment type="pathway">
    <text evidence="2">Cofactor biosynthesis; adenosylcobalamin biosynthesis.</text>
</comment>
<organism evidence="10 11">
    <name type="scientific">Vibrio viridaestus</name>
    <dbReference type="NCBI Taxonomy" id="2487322"/>
    <lineage>
        <taxon>Bacteria</taxon>
        <taxon>Pseudomonadati</taxon>
        <taxon>Pseudomonadota</taxon>
        <taxon>Gammaproteobacteria</taxon>
        <taxon>Vibrionales</taxon>
        <taxon>Vibrionaceae</taxon>
        <taxon>Vibrio</taxon>
    </lineage>
</organism>
<comment type="caution">
    <text evidence="10">The sequence shown here is derived from an EMBL/GenBank/DDBJ whole genome shotgun (WGS) entry which is preliminary data.</text>
</comment>
<dbReference type="UniPathway" id="UPA00148"/>
<evidence type="ECO:0000256" key="5">
    <source>
        <dbReference type="ARBA" id="ARBA00022573"/>
    </source>
</evidence>
<sequence length="317" mass="35614">MNQFMDSFYGDGSLLVLWGAIILNWLLPIPRQSNLFVLWQKFGLILSDKVNKPDSYQQNLLSGTLACLLMWLPAIILLIALYPLVWRSELFDLALLILALDFRNLRQLSAALIDQLSNEDKLKSRAVLADWLNRKTKTLSLVGIGKAGAETMLIGHARSIICVLFWYGLLGGIGALAYRILAELHRVWSPSRAEFKPFGTFTFRLLSLVEIVPVTLFSILLLLGKDTLSHLRLILLQSSSWTSTHMGYLLAITGVKFNLSLGGPALYGTQKSVRSKLGGRVAPSSYHLSLIQRFITIRVFIWIVLQSIIMFLIHKGF</sequence>
<evidence type="ECO:0000256" key="1">
    <source>
        <dbReference type="ARBA" id="ARBA00004651"/>
    </source>
</evidence>
<keyword evidence="11" id="KW-1185">Reference proteome</keyword>
<evidence type="ECO:0000256" key="8">
    <source>
        <dbReference type="ARBA" id="ARBA00023136"/>
    </source>
</evidence>
<dbReference type="GO" id="GO:0009236">
    <property type="term" value="P:cobalamin biosynthetic process"/>
    <property type="evidence" value="ECO:0007669"/>
    <property type="project" value="UniProtKB-UniPathway"/>
</dbReference>
<dbReference type="AlphaFoldDB" id="A0A3N9TGF6"/>
<evidence type="ECO:0000256" key="6">
    <source>
        <dbReference type="ARBA" id="ARBA00022692"/>
    </source>
</evidence>
<feature type="transmembrane region" description="Helical" evidence="9">
    <location>
        <begin position="201"/>
        <end position="224"/>
    </location>
</feature>
<evidence type="ECO:0000256" key="7">
    <source>
        <dbReference type="ARBA" id="ARBA00022989"/>
    </source>
</evidence>
<evidence type="ECO:0000313" key="11">
    <source>
        <dbReference type="Proteomes" id="UP000281112"/>
    </source>
</evidence>
<keyword evidence="5" id="KW-0169">Cobalamin biosynthesis</keyword>
<feature type="transmembrane region" description="Helical" evidence="9">
    <location>
        <begin position="160"/>
        <end position="181"/>
    </location>
</feature>
<dbReference type="GO" id="GO:0048472">
    <property type="term" value="F:threonine-phosphate decarboxylase activity"/>
    <property type="evidence" value="ECO:0007669"/>
    <property type="project" value="InterPro"/>
</dbReference>
<gene>
    <name evidence="10" type="ORF">EES38_11750</name>
</gene>
<keyword evidence="6 9" id="KW-0812">Transmembrane</keyword>
<dbReference type="OrthoDB" id="5586491at2"/>
<dbReference type="PANTHER" id="PTHR34308:SF1">
    <property type="entry name" value="COBALAMIN BIOSYNTHESIS PROTEIN CBIB"/>
    <property type="match status" value="1"/>
</dbReference>
<keyword evidence="8 9" id="KW-0472">Membrane</keyword>
<evidence type="ECO:0000313" key="10">
    <source>
        <dbReference type="EMBL" id="RQW62984.1"/>
    </source>
</evidence>
<keyword evidence="4" id="KW-1003">Cell membrane</keyword>
<evidence type="ECO:0000256" key="4">
    <source>
        <dbReference type="ARBA" id="ARBA00022475"/>
    </source>
</evidence>
<dbReference type="Proteomes" id="UP000281112">
    <property type="component" value="Unassembled WGS sequence"/>
</dbReference>
<comment type="subcellular location">
    <subcellularLocation>
        <location evidence="1">Cell membrane</location>
        <topology evidence="1">Multi-pass membrane protein</topology>
    </subcellularLocation>
</comment>
<protein>
    <submittedName>
        <fullName evidence="10">Cobalamin biosynthesis family protein</fullName>
    </submittedName>
</protein>
<dbReference type="Pfam" id="PF03186">
    <property type="entry name" value="CobD_Cbib"/>
    <property type="match status" value="1"/>
</dbReference>
<dbReference type="RefSeq" id="WP_124937383.1">
    <property type="nucleotide sequence ID" value="NZ_RJVQ01000004.1"/>
</dbReference>
<evidence type="ECO:0000256" key="9">
    <source>
        <dbReference type="SAM" id="Phobius"/>
    </source>
</evidence>
<dbReference type="InterPro" id="IPR004485">
    <property type="entry name" value="Cobalamin_biosynth_CobD/CbiB"/>
</dbReference>
<comment type="similarity">
    <text evidence="3">Belongs to the CobD/CbiB family.</text>
</comment>
<name>A0A3N9TGF6_9VIBR</name>
<reference evidence="10 11" key="1">
    <citation type="submission" date="2018-11" db="EMBL/GenBank/DDBJ databases">
        <title>Vibrio LJC006 sp. nov., isolated from seawater during the bloom of the enteromorpha.</title>
        <authorList>
            <person name="Liang J."/>
        </authorList>
    </citation>
    <scope>NUCLEOTIDE SEQUENCE [LARGE SCALE GENOMIC DNA]</scope>
    <source>
        <strain evidence="10 11">LJC006</strain>
    </source>
</reference>
<dbReference type="NCBIfam" id="NF006476">
    <property type="entry name" value="PRK08878.1"/>
    <property type="match status" value="1"/>
</dbReference>
<dbReference type="PANTHER" id="PTHR34308">
    <property type="entry name" value="COBALAMIN BIOSYNTHESIS PROTEIN CBIB"/>
    <property type="match status" value="1"/>
</dbReference>
<feature type="transmembrane region" description="Helical" evidence="9">
    <location>
        <begin position="290"/>
        <end position="313"/>
    </location>
</feature>
<dbReference type="EMBL" id="RJVQ01000004">
    <property type="protein sequence ID" value="RQW62984.1"/>
    <property type="molecule type" value="Genomic_DNA"/>
</dbReference>
<evidence type="ECO:0000256" key="2">
    <source>
        <dbReference type="ARBA" id="ARBA00004953"/>
    </source>
</evidence>
<proteinExistence type="inferred from homology"/>
<keyword evidence="7 9" id="KW-1133">Transmembrane helix</keyword>
<feature type="transmembrane region" description="Helical" evidence="9">
    <location>
        <begin position="12"/>
        <end position="29"/>
    </location>
</feature>
<feature type="transmembrane region" description="Helical" evidence="9">
    <location>
        <begin position="60"/>
        <end position="85"/>
    </location>
</feature>
<dbReference type="GO" id="GO:0005886">
    <property type="term" value="C:plasma membrane"/>
    <property type="evidence" value="ECO:0007669"/>
    <property type="project" value="UniProtKB-SubCell"/>
</dbReference>
<accession>A0A3N9TGF6</accession>